<dbReference type="InterPro" id="IPR036514">
    <property type="entry name" value="SGNH_hydro_sf"/>
</dbReference>
<dbReference type="Gene3D" id="2.60.120.260">
    <property type="entry name" value="Galactose-binding domain-like"/>
    <property type="match status" value="1"/>
</dbReference>
<accession>A0A921G0X3</accession>
<dbReference type="Pfam" id="PF21181">
    <property type="entry name" value="SsfX3_N"/>
    <property type="match status" value="1"/>
</dbReference>
<dbReference type="EMBL" id="DYWT01000259">
    <property type="protein sequence ID" value="HJF33423.1"/>
    <property type="molecule type" value="Genomic_DNA"/>
</dbReference>
<sequence length="328" mass="37131">MKPIVLNSETVLGAISLEKSEEFIIPWRIFHEEKDFYMPNQLNGLAEVPAGVRLTFETNSSELKLEFAASETELEFDLVVDRQFVKTIIVSPKETSFTVDGLVTRNKLVEIYLSQQQKVAVSNVYITKDAEWSNCPSLRKKWLAYGSSITQCHAAESPSKTWPAITAVELDLDLTCLGFSGQCQYEPMIARTIRDTPIDFISLCAGINIYGANSYNERTFQANIIGFIKIIREKHTTVPIVLSSPIYGAFREETPNLAGFTLVEMRRQVQEIVEIFRKNGDDQLFYVNGLAILSESHADLLPDDLHPNAEGYKLMGHHFVNEFKAYFK</sequence>
<dbReference type="InterPro" id="IPR013830">
    <property type="entry name" value="SGNH_hydro"/>
</dbReference>
<dbReference type="Gene3D" id="3.40.50.1110">
    <property type="entry name" value="SGNH hydrolase"/>
    <property type="match status" value="1"/>
</dbReference>
<reference evidence="3" key="1">
    <citation type="journal article" date="2021" name="PeerJ">
        <title>Extensive microbial diversity within the chicken gut microbiome revealed by metagenomics and culture.</title>
        <authorList>
            <person name="Gilroy R."/>
            <person name="Ravi A."/>
            <person name="Getino M."/>
            <person name="Pursley I."/>
            <person name="Horton D.L."/>
            <person name="Alikhan N.F."/>
            <person name="Baker D."/>
            <person name="Gharbi K."/>
            <person name="Hall N."/>
            <person name="Watson M."/>
            <person name="Adriaenssens E.M."/>
            <person name="Foster-Nyarko E."/>
            <person name="Jarju S."/>
            <person name="Secka A."/>
            <person name="Antonio M."/>
            <person name="Oren A."/>
            <person name="Chaudhuri R.R."/>
            <person name="La Ragione R."/>
            <person name="Hildebrand F."/>
            <person name="Pallen M.J."/>
        </authorList>
    </citation>
    <scope>NUCLEOTIDE SEQUENCE</scope>
    <source>
        <strain evidence="3">CHK171-7178</strain>
    </source>
</reference>
<evidence type="ECO:0000259" key="1">
    <source>
        <dbReference type="Pfam" id="PF14606"/>
    </source>
</evidence>
<proteinExistence type="predicted"/>
<organism evidence="3 4">
    <name type="scientific">Sporosarcina psychrophila</name>
    <name type="common">Bacillus psychrophilus</name>
    <dbReference type="NCBI Taxonomy" id="1476"/>
    <lineage>
        <taxon>Bacteria</taxon>
        <taxon>Bacillati</taxon>
        <taxon>Bacillota</taxon>
        <taxon>Bacilli</taxon>
        <taxon>Bacillales</taxon>
        <taxon>Caryophanaceae</taxon>
        <taxon>Sporosarcina</taxon>
    </lineage>
</organism>
<name>A0A921G0X3_SPOPS</name>
<feature type="domain" description="SsfX3-like N-terminal" evidence="2">
    <location>
        <begin position="12"/>
        <end position="115"/>
    </location>
</feature>
<comment type="caution">
    <text evidence="3">The sequence shown here is derived from an EMBL/GenBank/DDBJ whole genome shotgun (WGS) entry which is preliminary data.</text>
</comment>
<feature type="domain" description="SGNH hydrolase-type esterase" evidence="1">
    <location>
        <begin position="140"/>
        <end position="312"/>
    </location>
</feature>
<protein>
    <submittedName>
        <fullName evidence="3">GDSL-type esterase/lipase family protein</fullName>
    </submittedName>
</protein>
<evidence type="ECO:0000313" key="4">
    <source>
        <dbReference type="Proteomes" id="UP000698173"/>
    </source>
</evidence>
<dbReference type="AlphaFoldDB" id="A0A921G0X3"/>
<gene>
    <name evidence="3" type="ORF">K8V56_16800</name>
</gene>
<reference evidence="3" key="2">
    <citation type="submission" date="2021-09" db="EMBL/GenBank/DDBJ databases">
        <authorList>
            <person name="Gilroy R."/>
        </authorList>
    </citation>
    <scope>NUCLEOTIDE SEQUENCE</scope>
    <source>
        <strain evidence="3">CHK171-7178</strain>
    </source>
</reference>
<dbReference type="Proteomes" id="UP000698173">
    <property type="component" value="Unassembled WGS sequence"/>
</dbReference>
<dbReference type="InterPro" id="IPR048977">
    <property type="entry name" value="SsfX3-like_N"/>
</dbReference>
<evidence type="ECO:0000259" key="2">
    <source>
        <dbReference type="Pfam" id="PF21181"/>
    </source>
</evidence>
<dbReference type="SUPFAM" id="SSF52266">
    <property type="entry name" value="SGNH hydrolase"/>
    <property type="match status" value="1"/>
</dbReference>
<dbReference type="Pfam" id="PF14606">
    <property type="entry name" value="Lipase_GDSL_3"/>
    <property type="match status" value="1"/>
</dbReference>
<evidence type="ECO:0000313" key="3">
    <source>
        <dbReference type="EMBL" id="HJF33423.1"/>
    </source>
</evidence>